<name>A0A974C6S7_XENLA</name>
<evidence type="ECO:0000256" key="1">
    <source>
        <dbReference type="SAM" id="SignalP"/>
    </source>
</evidence>
<organism evidence="2 3">
    <name type="scientific">Xenopus laevis</name>
    <name type="common">African clawed frog</name>
    <dbReference type="NCBI Taxonomy" id="8355"/>
    <lineage>
        <taxon>Eukaryota</taxon>
        <taxon>Metazoa</taxon>
        <taxon>Chordata</taxon>
        <taxon>Craniata</taxon>
        <taxon>Vertebrata</taxon>
        <taxon>Euteleostomi</taxon>
        <taxon>Amphibia</taxon>
        <taxon>Batrachia</taxon>
        <taxon>Anura</taxon>
        <taxon>Pipoidea</taxon>
        <taxon>Pipidae</taxon>
        <taxon>Xenopodinae</taxon>
        <taxon>Xenopus</taxon>
        <taxon>Xenopus</taxon>
    </lineage>
</organism>
<gene>
    <name evidence="2" type="ORF">XELAEV_18038383mg</name>
</gene>
<protein>
    <submittedName>
        <fullName evidence="2">Uncharacterized protein</fullName>
    </submittedName>
</protein>
<dbReference type="EMBL" id="CM004480">
    <property type="protein sequence ID" value="OCT67101.1"/>
    <property type="molecule type" value="Genomic_DNA"/>
</dbReference>
<proteinExistence type="predicted"/>
<reference evidence="3" key="1">
    <citation type="journal article" date="2016" name="Nature">
        <title>Genome evolution in the allotetraploid frog Xenopus laevis.</title>
        <authorList>
            <person name="Session A.M."/>
            <person name="Uno Y."/>
            <person name="Kwon T."/>
            <person name="Chapman J.A."/>
            <person name="Toyoda A."/>
            <person name="Takahashi S."/>
            <person name="Fukui A."/>
            <person name="Hikosaka A."/>
            <person name="Suzuki A."/>
            <person name="Kondo M."/>
            <person name="van Heeringen S.J."/>
            <person name="Quigley I."/>
            <person name="Heinz S."/>
            <person name="Ogino H."/>
            <person name="Ochi H."/>
            <person name="Hellsten U."/>
            <person name="Lyons J.B."/>
            <person name="Simakov O."/>
            <person name="Putnam N."/>
            <person name="Stites J."/>
            <person name="Kuroki Y."/>
            <person name="Tanaka T."/>
            <person name="Michiue T."/>
            <person name="Watanabe M."/>
            <person name="Bogdanovic O."/>
            <person name="Lister R."/>
            <person name="Georgiou G."/>
            <person name="Paranjpe S.S."/>
            <person name="van Kruijsbergen I."/>
            <person name="Shu S."/>
            <person name="Carlson J."/>
            <person name="Kinoshita T."/>
            <person name="Ohta Y."/>
            <person name="Mawaribuchi S."/>
            <person name="Jenkins J."/>
            <person name="Grimwood J."/>
            <person name="Schmutz J."/>
            <person name="Mitros T."/>
            <person name="Mozaffari S.V."/>
            <person name="Suzuki Y."/>
            <person name="Haramoto Y."/>
            <person name="Yamamoto T.S."/>
            <person name="Takagi C."/>
            <person name="Heald R."/>
            <person name="Miller K."/>
            <person name="Haudenschild C."/>
            <person name="Kitzman J."/>
            <person name="Nakayama T."/>
            <person name="Izutsu Y."/>
            <person name="Robert J."/>
            <person name="Fortriede J."/>
            <person name="Burns K."/>
            <person name="Lotay V."/>
            <person name="Karimi K."/>
            <person name="Yasuoka Y."/>
            <person name="Dichmann D.S."/>
            <person name="Flajnik M.F."/>
            <person name="Houston D.W."/>
            <person name="Shendure J."/>
            <person name="DuPasquier L."/>
            <person name="Vize P.D."/>
            <person name="Zorn A.M."/>
            <person name="Ito M."/>
            <person name="Marcotte E.M."/>
            <person name="Wallingford J.B."/>
            <person name="Ito Y."/>
            <person name="Asashima M."/>
            <person name="Ueno N."/>
            <person name="Matsuda Y."/>
            <person name="Veenstra G.J."/>
            <person name="Fujiyama A."/>
            <person name="Harland R.M."/>
            <person name="Taira M."/>
            <person name="Rokhsar D.S."/>
        </authorList>
    </citation>
    <scope>NUCLEOTIDE SEQUENCE [LARGE SCALE GENOMIC DNA]</scope>
    <source>
        <strain evidence="3">J</strain>
    </source>
</reference>
<dbReference type="Proteomes" id="UP000694892">
    <property type="component" value="Chromosome 8L"/>
</dbReference>
<dbReference type="OMA" id="RIAVLIW"/>
<feature type="signal peptide" evidence="1">
    <location>
        <begin position="1"/>
        <end position="22"/>
    </location>
</feature>
<feature type="chain" id="PRO_5037930023" evidence="1">
    <location>
        <begin position="23"/>
        <end position="157"/>
    </location>
</feature>
<sequence>MGTGRLVVFFLLALQCKSFSTACPGNVSADKGSSVALFKRVPQTGVFVITQESPKKRLMIEVIDGIVTKAQGNLKIVKNDVFIINAQMRDAGLYNAVHKNNWECHFDVQVTDSTIQRPTEAETSVTQSPPSSAALNSETKSRIAVLIWGLVIIGCLF</sequence>
<evidence type="ECO:0000313" key="3">
    <source>
        <dbReference type="Proteomes" id="UP000694892"/>
    </source>
</evidence>
<dbReference type="AlphaFoldDB" id="A0A974C6S7"/>
<keyword evidence="1" id="KW-0732">Signal</keyword>
<accession>A0A974C6S7</accession>
<evidence type="ECO:0000313" key="2">
    <source>
        <dbReference type="EMBL" id="OCT67101.1"/>
    </source>
</evidence>